<dbReference type="EMBL" id="QFQS01000001">
    <property type="protein sequence ID" value="PZR01027.1"/>
    <property type="molecule type" value="Genomic_DNA"/>
</dbReference>
<evidence type="ECO:0000313" key="9">
    <source>
        <dbReference type="EMBL" id="PZR01027.1"/>
    </source>
</evidence>
<comment type="caution">
    <text evidence="9">The sequence shown here is derived from an EMBL/GenBank/DDBJ whole genome shotgun (WGS) entry which is preliminary data.</text>
</comment>
<dbReference type="AlphaFoldDB" id="A0A2W5SGR3"/>
<dbReference type="InterPro" id="IPR013324">
    <property type="entry name" value="RNA_pol_sigma_r3/r4-like"/>
</dbReference>
<dbReference type="Gene3D" id="1.10.10.10">
    <property type="entry name" value="Winged helix-like DNA-binding domain superfamily/Winged helix DNA-binding domain"/>
    <property type="match status" value="1"/>
</dbReference>
<dbReference type="InterPro" id="IPR014284">
    <property type="entry name" value="RNA_pol_sigma-70_dom"/>
</dbReference>
<dbReference type="InterPro" id="IPR000838">
    <property type="entry name" value="RNA_pol_sigma70_ECF_CS"/>
</dbReference>
<dbReference type="NCBIfam" id="TIGR02937">
    <property type="entry name" value="sigma70-ECF"/>
    <property type="match status" value="1"/>
</dbReference>
<dbReference type="GO" id="GO:0016987">
    <property type="term" value="F:sigma factor activity"/>
    <property type="evidence" value="ECO:0007669"/>
    <property type="project" value="UniProtKB-KW"/>
</dbReference>
<dbReference type="Gene3D" id="1.10.1740.10">
    <property type="match status" value="1"/>
</dbReference>
<dbReference type="PANTHER" id="PTHR43133">
    <property type="entry name" value="RNA POLYMERASE ECF-TYPE SIGMA FACTO"/>
    <property type="match status" value="1"/>
</dbReference>
<comment type="similarity">
    <text evidence="1 6">Belongs to the sigma-70 factor family. ECF subfamily.</text>
</comment>
<evidence type="ECO:0000256" key="3">
    <source>
        <dbReference type="ARBA" id="ARBA00023082"/>
    </source>
</evidence>
<dbReference type="PANTHER" id="PTHR43133:SF25">
    <property type="entry name" value="RNA POLYMERASE SIGMA FACTOR RFAY-RELATED"/>
    <property type="match status" value="1"/>
</dbReference>
<dbReference type="GO" id="GO:0006352">
    <property type="term" value="P:DNA-templated transcription initiation"/>
    <property type="evidence" value="ECO:0007669"/>
    <property type="project" value="InterPro"/>
</dbReference>
<dbReference type="InterPro" id="IPR036388">
    <property type="entry name" value="WH-like_DNA-bd_sf"/>
</dbReference>
<keyword evidence="2 6" id="KW-0805">Transcription regulation</keyword>
<evidence type="ECO:0000256" key="6">
    <source>
        <dbReference type="RuleBase" id="RU000716"/>
    </source>
</evidence>
<dbReference type="SUPFAM" id="SSF88946">
    <property type="entry name" value="Sigma2 domain of RNA polymerase sigma factors"/>
    <property type="match status" value="1"/>
</dbReference>
<keyword evidence="4 6" id="KW-0238">DNA-binding</keyword>
<dbReference type="CDD" id="cd06171">
    <property type="entry name" value="Sigma70_r4"/>
    <property type="match status" value="1"/>
</dbReference>
<dbReference type="InterPro" id="IPR013249">
    <property type="entry name" value="RNA_pol_sigma70_r4_t2"/>
</dbReference>
<protein>
    <recommendedName>
        <fullName evidence="6">RNA polymerase sigma factor</fullName>
    </recommendedName>
</protein>
<proteinExistence type="inferred from homology"/>
<evidence type="ECO:0000256" key="1">
    <source>
        <dbReference type="ARBA" id="ARBA00010641"/>
    </source>
</evidence>
<dbReference type="GO" id="GO:0003677">
    <property type="term" value="F:DNA binding"/>
    <property type="evidence" value="ECO:0007669"/>
    <property type="project" value="UniProtKB-KW"/>
</dbReference>
<dbReference type="InterPro" id="IPR039425">
    <property type="entry name" value="RNA_pol_sigma-70-like"/>
</dbReference>
<dbReference type="Proteomes" id="UP000248975">
    <property type="component" value="Unassembled WGS sequence"/>
</dbReference>
<dbReference type="SUPFAM" id="SSF88659">
    <property type="entry name" value="Sigma3 and sigma4 domains of RNA polymerase sigma factors"/>
    <property type="match status" value="1"/>
</dbReference>
<dbReference type="Pfam" id="PF08281">
    <property type="entry name" value="Sigma70_r4_2"/>
    <property type="match status" value="1"/>
</dbReference>
<evidence type="ECO:0000259" key="8">
    <source>
        <dbReference type="Pfam" id="PF08281"/>
    </source>
</evidence>
<keyword evidence="5 6" id="KW-0804">Transcription</keyword>
<dbReference type="PROSITE" id="PS01063">
    <property type="entry name" value="SIGMA70_ECF"/>
    <property type="match status" value="1"/>
</dbReference>
<accession>A0A2W5SGR3</accession>
<evidence type="ECO:0000256" key="4">
    <source>
        <dbReference type="ARBA" id="ARBA00023125"/>
    </source>
</evidence>
<dbReference type="InterPro" id="IPR007627">
    <property type="entry name" value="RNA_pol_sigma70_r2"/>
</dbReference>
<dbReference type="Pfam" id="PF04542">
    <property type="entry name" value="Sigma70_r2"/>
    <property type="match status" value="1"/>
</dbReference>
<evidence type="ECO:0000259" key="7">
    <source>
        <dbReference type="Pfam" id="PF04542"/>
    </source>
</evidence>
<dbReference type="NCBIfam" id="NF009198">
    <property type="entry name" value="PRK12546.1"/>
    <property type="match status" value="1"/>
</dbReference>
<organism evidence="9 10">
    <name type="scientific">Cereibacter sphaeroides</name>
    <name type="common">Rhodobacter sphaeroides</name>
    <dbReference type="NCBI Taxonomy" id="1063"/>
    <lineage>
        <taxon>Bacteria</taxon>
        <taxon>Pseudomonadati</taxon>
        <taxon>Pseudomonadota</taxon>
        <taxon>Alphaproteobacteria</taxon>
        <taxon>Rhodobacterales</taxon>
        <taxon>Paracoccaceae</taxon>
        <taxon>Cereibacter</taxon>
    </lineage>
</organism>
<keyword evidence="3 6" id="KW-0731">Sigma factor</keyword>
<dbReference type="InterPro" id="IPR013325">
    <property type="entry name" value="RNA_pol_sigma_r2"/>
</dbReference>
<sequence>MRAFAISLTRDVTSADDLVQDTIVKAWSNFDKFTPDSNLRAWLFTILRNTFYSDRRKRRREVPDPDGAHAARLLVKPTHDSRLAMNDFMKAFNELTPEHREVLVLVGASGFSYEDAAQMMGVAVGTVKSRANRARLRLCEMLGLRAGEDIVAEMDGATRAVMSQSSTQAA</sequence>
<evidence type="ECO:0000256" key="5">
    <source>
        <dbReference type="ARBA" id="ARBA00023163"/>
    </source>
</evidence>
<evidence type="ECO:0000256" key="2">
    <source>
        <dbReference type="ARBA" id="ARBA00023015"/>
    </source>
</evidence>
<reference evidence="9 10" key="1">
    <citation type="submission" date="2017-08" db="EMBL/GenBank/DDBJ databases">
        <title>Infants hospitalized years apart are colonized by the same room-sourced microbial strains.</title>
        <authorList>
            <person name="Brooks B."/>
            <person name="Olm M.R."/>
            <person name="Firek B.A."/>
            <person name="Baker R."/>
            <person name="Thomas B.C."/>
            <person name="Morowitz M.J."/>
            <person name="Banfield J.F."/>
        </authorList>
    </citation>
    <scope>NUCLEOTIDE SEQUENCE [LARGE SCALE GENOMIC DNA]</scope>
    <source>
        <strain evidence="9">S2_003_000_R2_11</strain>
    </source>
</reference>
<feature type="domain" description="RNA polymerase sigma factor 70 region 4 type 2" evidence="8">
    <location>
        <begin position="87"/>
        <end position="138"/>
    </location>
</feature>
<feature type="domain" description="RNA polymerase sigma-70 region 2" evidence="7">
    <location>
        <begin position="2"/>
        <end position="60"/>
    </location>
</feature>
<name>A0A2W5SGR3_CERSP</name>
<evidence type="ECO:0000313" key="10">
    <source>
        <dbReference type="Proteomes" id="UP000248975"/>
    </source>
</evidence>
<gene>
    <name evidence="9" type="ORF">DI533_06100</name>
</gene>